<dbReference type="Proteomes" id="UP000295066">
    <property type="component" value="Unassembled WGS sequence"/>
</dbReference>
<dbReference type="InterPro" id="IPR036732">
    <property type="entry name" value="AFP_Neu5c_C_sf"/>
</dbReference>
<name>A0A4R8M3R4_9BACT</name>
<dbReference type="EMBL" id="SORI01000014">
    <property type="protein sequence ID" value="TDY58342.1"/>
    <property type="molecule type" value="Genomic_DNA"/>
</dbReference>
<dbReference type="CDD" id="cd11615">
    <property type="entry name" value="SAF_NeuB_like"/>
    <property type="match status" value="1"/>
</dbReference>
<dbReference type="Pfam" id="PF08666">
    <property type="entry name" value="SAF"/>
    <property type="match status" value="1"/>
</dbReference>
<dbReference type="Gene3D" id="3.90.1210.10">
    <property type="entry name" value="Antifreeze-like/N-acetylneuraminic acid synthase C-terminal domain"/>
    <property type="match status" value="1"/>
</dbReference>
<dbReference type="PANTHER" id="PTHR42966">
    <property type="entry name" value="N-ACETYLNEURAMINATE SYNTHASE"/>
    <property type="match status" value="1"/>
</dbReference>
<proteinExistence type="predicted"/>
<dbReference type="GO" id="GO:0016051">
    <property type="term" value="P:carbohydrate biosynthetic process"/>
    <property type="evidence" value="ECO:0007669"/>
    <property type="project" value="InterPro"/>
</dbReference>
<dbReference type="SUPFAM" id="SSF51269">
    <property type="entry name" value="AFP III-like domain"/>
    <property type="match status" value="1"/>
</dbReference>
<dbReference type="InterPro" id="IPR013785">
    <property type="entry name" value="Aldolase_TIM"/>
</dbReference>
<sequence>MIILVKRGTAMFLKDNKKTTYIIAEAGVNHNGSPETALRLIDAAADSGADAVKFQTFSATALVRKNAPKAEYQKKTTGEKETQWEMLSKLELSPVIHEALLERCRKRGIEFLSSPFDQGSLDFLTDCLGMKTVKLGSGEITNGPLLLSAARKGVSIILSTGMATIGEVETALSCLAFGYTEPHCAPSPGSFLRAFASGEGRAALMNKVLLLHCTSEYPAPVDEVNLKAMVTLRNAFRLPVGYSDHTEGTAVSIAAVALGACIIEKHFTLDREQAGPDHRASLDPVLFSRLVKEVRLAERSLGTEAKVPSPSEWDTRELVRKSIVASRPVRKGEIFTSDNLAFKRPGNGMSPFQFWELLGRTAGKDYEPDEGINE</sequence>
<dbReference type="PANTHER" id="PTHR42966:SF1">
    <property type="entry name" value="SIALIC ACID SYNTHASE"/>
    <property type="match status" value="1"/>
</dbReference>
<dbReference type="InterPro" id="IPR057736">
    <property type="entry name" value="SAF_PseI/NeuA/NeuB"/>
</dbReference>
<keyword evidence="3" id="KW-1185">Reference proteome</keyword>
<reference evidence="2 3" key="1">
    <citation type="submission" date="2019-03" db="EMBL/GenBank/DDBJ databases">
        <title>Genomic Encyclopedia of Type Strains, Phase IV (KMG-IV): sequencing the most valuable type-strain genomes for metagenomic binning, comparative biology and taxonomic classification.</title>
        <authorList>
            <person name="Goeker M."/>
        </authorList>
    </citation>
    <scope>NUCLEOTIDE SEQUENCE [LARGE SCALE GENOMIC DNA]</scope>
    <source>
        <strain evidence="2 3">DSM 25964</strain>
    </source>
</reference>
<dbReference type="SUPFAM" id="SSF51569">
    <property type="entry name" value="Aldolase"/>
    <property type="match status" value="1"/>
</dbReference>
<dbReference type="Pfam" id="PF03102">
    <property type="entry name" value="NeuB"/>
    <property type="match status" value="1"/>
</dbReference>
<dbReference type="GO" id="GO:0047444">
    <property type="term" value="F:N-acylneuraminate-9-phosphate synthase activity"/>
    <property type="evidence" value="ECO:0007669"/>
    <property type="project" value="TreeGrafter"/>
</dbReference>
<comment type="caution">
    <text evidence="2">The sequence shown here is derived from an EMBL/GenBank/DDBJ whole genome shotgun (WGS) entry which is preliminary data.</text>
</comment>
<dbReference type="InterPro" id="IPR051690">
    <property type="entry name" value="PseI-like"/>
</dbReference>
<protein>
    <submittedName>
        <fullName evidence="2">N-acetylneuraminate synthase</fullName>
    </submittedName>
</protein>
<evidence type="ECO:0000313" key="2">
    <source>
        <dbReference type="EMBL" id="TDY58342.1"/>
    </source>
</evidence>
<dbReference type="RefSeq" id="WP_274542675.1">
    <property type="nucleotide sequence ID" value="NZ_SORI01000014.1"/>
</dbReference>
<evidence type="ECO:0000259" key="1">
    <source>
        <dbReference type="PROSITE" id="PS50844"/>
    </source>
</evidence>
<feature type="domain" description="AFP-like" evidence="1">
    <location>
        <begin position="322"/>
        <end position="374"/>
    </location>
</feature>
<dbReference type="InterPro" id="IPR006190">
    <property type="entry name" value="SAF_AFP_Neu5Ac"/>
</dbReference>
<dbReference type="Gene3D" id="3.20.20.70">
    <property type="entry name" value="Aldolase class I"/>
    <property type="match status" value="1"/>
</dbReference>
<dbReference type="InterPro" id="IPR020007">
    <property type="entry name" value="NeuB/NeuA"/>
</dbReference>
<organism evidence="2 3">
    <name type="scientific">Aminivibrio pyruvatiphilus</name>
    <dbReference type="NCBI Taxonomy" id="1005740"/>
    <lineage>
        <taxon>Bacteria</taxon>
        <taxon>Thermotogati</taxon>
        <taxon>Synergistota</taxon>
        <taxon>Synergistia</taxon>
        <taxon>Synergistales</taxon>
        <taxon>Aminobacteriaceae</taxon>
        <taxon>Aminivibrio</taxon>
    </lineage>
</organism>
<accession>A0A4R8M3R4</accession>
<dbReference type="PROSITE" id="PS50844">
    <property type="entry name" value="AFP_LIKE"/>
    <property type="match status" value="1"/>
</dbReference>
<dbReference type="InterPro" id="IPR013974">
    <property type="entry name" value="SAF"/>
</dbReference>
<dbReference type="InterPro" id="IPR013132">
    <property type="entry name" value="PseI/NeuA/B-like_N"/>
</dbReference>
<dbReference type="AlphaFoldDB" id="A0A4R8M3R4"/>
<evidence type="ECO:0000313" key="3">
    <source>
        <dbReference type="Proteomes" id="UP000295066"/>
    </source>
</evidence>
<gene>
    <name evidence="2" type="ORF">C8D99_11434</name>
</gene>
<dbReference type="NCBIfam" id="TIGR03569">
    <property type="entry name" value="NeuB_NnaB"/>
    <property type="match status" value="1"/>
</dbReference>